<dbReference type="CDD" id="cd02231">
    <property type="entry name" value="cupin_BLL6423-like"/>
    <property type="match status" value="1"/>
</dbReference>
<dbReference type="EMBL" id="JABEVY010000126">
    <property type="protein sequence ID" value="KAF5248718.1"/>
    <property type="molecule type" value="Genomic_DNA"/>
</dbReference>
<dbReference type="SUPFAM" id="SSF53720">
    <property type="entry name" value="ALDH-like"/>
    <property type="match status" value="1"/>
</dbReference>
<dbReference type="AlphaFoldDB" id="A0A8H5E696"/>
<keyword evidence="1" id="KW-0812">Transmembrane</keyword>
<keyword evidence="3" id="KW-1185">Reference proteome</keyword>
<dbReference type="SUPFAM" id="SSF51182">
    <property type="entry name" value="RmlC-like cupins"/>
    <property type="match status" value="1"/>
</dbReference>
<comment type="caution">
    <text evidence="2">The sequence shown here is derived from an EMBL/GenBank/DDBJ whole genome shotgun (WGS) entry which is preliminary data.</text>
</comment>
<organism evidence="2 3">
    <name type="scientific">Fusarium anthophilum</name>
    <dbReference type="NCBI Taxonomy" id="48485"/>
    <lineage>
        <taxon>Eukaryota</taxon>
        <taxon>Fungi</taxon>
        <taxon>Dikarya</taxon>
        <taxon>Ascomycota</taxon>
        <taxon>Pezizomycotina</taxon>
        <taxon>Sordariomycetes</taxon>
        <taxon>Hypocreomycetidae</taxon>
        <taxon>Hypocreales</taxon>
        <taxon>Nectriaceae</taxon>
        <taxon>Fusarium</taxon>
        <taxon>Fusarium fujikuroi species complex</taxon>
    </lineage>
</organism>
<dbReference type="PANTHER" id="PTHR36156:SF2">
    <property type="entry name" value="CUPIN TYPE-2 DOMAIN-CONTAINING PROTEIN"/>
    <property type="match status" value="1"/>
</dbReference>
<dbReference type="PANTHER" id="PTHR36156">
    <property type="entry name" value="SLR2101 PROTEIN"/>
    <property type="match status" value="1"/>
</dbReference>
<accession>A0A8H5E696</accession>
<evidence type="ECO:0000313" key="2">
    <source>
        <dbReference type="EMBL" id="KAF5248718.1"/>
    </source>
</evidence>
<dbReference type="InterPro" id="IPR016162">
    <property type="entry name" value="Ald_DH_N"/>
</dbReference>
<feature type="transmembrane region" description="Helical" evidence="1">
    <location>
        <begin position="477"/>
        <end position="498"/>
    </location>
</feature>
<dbReference type="Gene3D" id="2.60.120.10">
    <property type="entry name" value="Jelly Rolls"/>
    <property type="match status" value="1"/>
</dbReference>
<dbReference type="GO" id="GO:0016491">
    <property type="term" value="F:oxidoreductase activity"/>
    <property type="evidence" value="ECO:0007669"/>
    <property type="project" value="InterPro"/>
</dbReference>
<dbReference type="Proteomes" id="UP000573603">
    <property type="component" value="Unassembled WGS sequence"/>
</dbReference>
<evidence type="ECO:0000313" key="3">
    <source>
        <dbReference type="Proteomes" id="UP000573603"/>
    </source>
</evidence>
<dbReference type="InterPro" id="IPR016161">
    <property type="entry name" value="Ald_DH/histidinol_DH"/>
</dbReference>
<dbReference type="InterPro" id="IPR011051">
    <property type="entry name" value="RmlC_Cupin_sf"/>
</dbReference>
<dbReference type="InterPro" id="IPR014710">
    <property type="entry name" value="RmlC-like_jellyroll"/>
</dbReference>
<sequence length="658" mass="70925">MASALDQYRTVTAAWTEGRLENVLQRQKELALLHANIKSTSSNLIKAICDGWATDLQTSKASAADEVQLALDSIKQLYDDLDFPSTLAKEKHVRKGASSSRNLIALGPVLIDPSPYSPFLSVIAPLAAAVASGSSAIVLAPPASPNLNTELRILIERSLDVEAFAMTENDSADVRRELSKQHFGAAVLQDLPQRDGLSSSLHKANPSIRVLSPPSGIPSVFVDRSVEDLEAVANHLISSGPAAPRYNPLRTPRLVFVDEIHITQLDKLVRADPRTESPLSFSHNNSEDESHAFAKLLTSIFPTSRRKLPGHMHGHLPAVIALDNSDTIVAEDVQKAAELLTSSDNGLLLVPVRSLDHGIGIISKINASNPSQATYIFASSQASSYVAMFTNTLQVFINTIPSWSLAAVAPSTSFVEGRLLYRREDLSVNKPIIQEPLRPITSAIAGAKSALPFLSHSLRLSKIKQQKGGRLSYFERGLLVGLALSLIAISGTGFVMGLSAGSSLRRVVTHHKGQDSAILSDQELKLTTGFGSNAVTIWRNDKYPAELVDEDPVGSDPVIYTPGSLIRVVDFPPNSSGHNHRTASLDYGIVFEGELEMALADGSKIIVRAGDIIVQQAWNNLTDKPARLIFVLLPSEKTVNGVSVSETGVPEKYLPKIS</sequence>
<protein>
    <recommendedName>
        <fullName evidence="4">Aldehyde dehydrogenase domain-containing protein</fullName>
    </recommendedName>
</protein>
<reference evidence="2 3" key="1">
    <citation type="journal article" date="2020" name="BMC Genomics">
        <title>Correction to: Identification and distribution of gene clusters required for synthesis of sphingolipid metabolism inhibitors in diverse species of the filamentous fungus Fusarium.</title>
        <authorList>
            <person name="Kim H.S."/>
            <person name="Lohmar J.M."/>
            <person name="Busman M."/>
            <person name="Brown D.W."/>
            <person name="Naumann T.A."/>
            <person name="Divon H.H."/>
            <person name="Lysoe E."/>
            <person name="Uhlig S."/>
            <person name="Proctor R.H."/>
        </authorList>
    </citation>
    <scope>NUCLEOTIDE SEQUENCE [LARGE SCALE GENOMIC DNA]</scope>
    <source>
        <strain evidence="2 3">NRRL 25214</strain>
    </source>
</reference>
<dbReference type="InterPro" id="IPR047142">
    <property type="entry name" value="OryJ/VirC-like"/>
</dbReference>
<keyword evidence="1" id="KW-0472">Membrane</keyword>
<keyword evidence="1" id="KW-1133">Transmembrane helix</keyword>
<name>A0A8H5E696_9HYPO</name>
<proteinExistence type="predicted"/>
<gene>
    <name evidence="2" type="ORF">FANTH_5788</name>
</gene>
<evidence type="ECO:0008006" key="4">
    <source>
        <dbReference type="Google" id="ProtNLM"/>
    </source>
</evidence>
<dbReference type="Gene3D" id="3.40.605.10">
    <property type="entry name" value="Aldehyde Dehydrogenase, Chain A, domain 1"/>
    <property type="match status" value="1"/>
</dbReference>
<evidence type="ECO:0000256" key="1">
    <source>
        <dbReference type="SAM" id="Phobius"/>
    </source>
</evidence>